<dbReference type="Proteomes" id="UP000000600">
    <property type="component" value="Unassembled WGS sequence"/>
</dbReference>
<name>A0DMI7_PARTE</name>
<sequence length="1177" mass="139718">MHNISNSKLQLEKLDGLEIQQLSFNNELFQQVRQIWKDNHIPDCHQKYFYNILKTHESQAVTLMRQEMESFQNNHSVVKTLHQLTLSREHCLKEIQKTRNIGQMDYVRLISKLIYDLRKLTYNLIEFHRKWRNALSSKYQYNYTWIINRRDYLLKIRDDSNLIQITYPKMLSYFNLKEKDIFYLSVIEQAHTENVEYYDFLAQHQIKKSSVQRMMDLQRYFQELTDESHLVESNQMMETMSFRPNTSKLLHSQRAKVDIPAVTQLDDYPRTMLYVNEDLEFTIHHYPERDIEKVITYWQSKNIIELNESFKCPIAHLKDVILFWQEATIIQINQSALLVCSIDQDSNFRKWIIHSIYVIQEQQQQPWQQQLNHIVQNLIKMLIQKGDNFGSLLISCSNDKPIKTQLHNLKFSFLKNHSYNQLNVSFYEQKIPQGQVNAKDRRFFTPLTLRMVRVFATQTQSQLITDEELLVAQFGANLGKNNIIHFENNITALQPILSKSKLYGQEYVLIHKLQDIKNRFSVEFNSPIDGPVYFQNFAIKLNFQYFSSEIHRNTNAPYIRLISHPPFNEQEGSILELTSSDANMKQRKIYLVSTINPNIKIYIYEVQQNEITKSNIQQNINQIFERFDKKQEGLQNIWLPFFKATGNQLTLPNSIVNGFFQNNTEISFCYHRIPGFHSISNVHDLDKVIQPPFLIGFVQNDIEQINKPLFSMLVEKDCIIRSPERILQGNLQGQQPLPLLLQPRDIDGKINELLKITVLEVQKSFNSDPYNLSYKLKFGLEAALLNLYNGYALIYVDENHFHEKKWIIESIMTNNLDNLQGMLMKLSDYIFNADIYASEIQISQNHYSDQGELVANKQVVDSIKRAKFKWRLVDNDAKSQQRKTVYYLKRPVQDFPPKKENQISIQFQNYYALQQSEQRIKTENKLEYFKIKDHYQLFEDCFQFHLESDFQDENPFLRNKFQQYQGSLANSDFKVLLNQNELKSQLQFDVKLPNFDPHLQMVNVLQMNTQLRLKRQRQVMIGHQKYIEIPNLMGTQQIYQADLYQKNLRVFFVPTSDSLSYFYFIELHNQQMANQVKQDYLNITTMISQSFPFKYNHSCKSLLIQQFEKKSQMTKDSNFLFIEFALSSQYTIEPQVVLEEKSDDQQWVVQLPIVCGVLQTNVRNQYERPLIAWIIEN</sequence>
<gene>
    <name evidence="1" type="ORF">GSPATT00018472001</name>
</gene>
<evidence type="ECO:0000313" key="2">
    <source>
        <dbReference type="Proteomes" id="UP000000600"/>
    </source>
</evidence>
<reference evidence="1 2" key="1">
    <citation type="journal article" date="2006" name="Nature">
        <title>Global trends of whole-genome duplications revealed by the ciliate Paramecium tetraurelia.</title>
        <authorList>
            <consortium name="Genoscope"/>
            <person name="Aury J.-M."/>
            <person name="Jaillon O."/>
            <person name="Duret L."/>
            <person name="Noel B."/>
            <person name="Jubin C."/>
            <person name="Porcel B.M."/>
            <person name="Segurens B."/>
            <person name="Daubin V."/>
            <person name="Anthouard V."/>
            <person name="Aiach N."/>
            <person name="Arnaiz O."/>
            <person name="Billaut A."/>
            <person name="Beisson J."/>
            <person name="Blanc I."/>
            <person name="Bouhouche K."/>
            <person name="Camara F."/>
            <person name="Duharcourt S."/>
            <person name="Guigo R."/>
            <person name="Gogendeau D."/>
            <person name="Katinka M."/>
            <person name="Keller A.-M."/>
            <person name="Kissmehl R."/>
            <person name="Klotz C."/>
            <person name="Koll F."/>
            <person name="Le Moue A."/>
            <person name="Lepere C."/>
            <person name="Malinsky S."/>
            <person name="Nowacki M."/>
            <person name="Nowak J.K."/>
            <person name="Plattner H."/>
            <person name="Poulain J."/>
            <person name="Ruiz F."/>
            <person name="Serrano V."/>
            <person name="Zagulski M."/>
            <person name="Dessen P."/>
            <person name="Betermier M."/>
            <person name="Weissenbach J."/>
            <person name="Scarpelli C."/>
            <person name="Schachter V."/>
            <person name="Sperling L."/>
            <person name="Meyer E."/>
            <person name="Cohen J."/>
            <person name="Wincker P."/>
        </authorList>
    </citation>
    <scope>NUCLEOTIDE SEQUENCE [LARGE SCALE GENOMIC DNA]</scope>
    <source>
        <strain evidence="1 2">Stock d4-2</strain>
    </source>
</reference>
<keyword evidence="2" id="KW-1185">Reference proteome</keyword>
<dbReference type="AlphaFoldDB" id="A0DMI7"/>
<organism evidence="1 2">
    <name type="scientific">Paramecium tetraurelia</name>
    <dbReference type="NCBI Taxonomy" id="5888"/>
    <lineage>
        <taxon>Eukaryota</taxon>
        <taxon>Sar</taxon>
        <taxon>Alveolata</taxon>
        <taxon>Ciliophora</taxon>
        <taxon>Intramacronucleata</taxon>
        <taxon>Oligohymenophorea</taxon>
        <taxon>Peniculida</taxon>
        <taxon>Parameciidae</taxon>
        <taxon>Paramecium</taxon>
    </lineage>
</organism>
<dbReference type="InParanoid" id="A0DMI7"/>
<dbReference type="EMBL" id="CT868496">
    <property type="protein sequence ID" value="CAK84254.1"/>
    <property type="molecule type" value="Genomic_DNA"/>
</dbReference>
<dbReference type="KEGG" id="ptm:GSPATT00018472001"/>
<accession>A0DMI7</accession>
<protein>
    <recommendedName>
        <fullName evidence="3">Mediator of RNA polymerase II transcription subunit 14</fullName>
    </recommendedName>
</protein>
<proteinExistence type="predicted"/>
<evidence type="ECO:0008006" key="3">
    <source>
        <dbReference type="Google" id="ProtNLM"/>
    </source>
</evidence>
<dbReference type="OMA" id="IAWIIEN"/>
<dbReference type="RefSeq" id="XP_001451651.1">
    <property type="nucleotide sequence ID" value="XM_001451614.1"/>
</dbReference>
<dbReference type="OrthoDB" id="300628at2759"/>
<dbReference type="HOGENOM" id="CLU_269532_0_0_1"/>
<dbReference type="GeneID" id="5037436"/>
<evidence type="ECO:0000313" key="1">
    <source>
        <dbReference type="EMBL" id="CAK84254.1"/>
    </source>
</evidence>